<feature type="transmembrane region" description="Helical" evidence="7">
    <location>
        <begin position="90"/>
        <end position="115"/>
    </location>
</feature>
<dbReference type="Gene3D" id="1.10.3720.10">
    <property type="entry name" value="MetI-like"/>
    <property type="match status" value="1"/>
</dbReference>
<dbReference type="HOGENOM" id="CLU_036879_1_0_11"/>
<keyword evidence="11" id="KW-1185">Reference proteome</keyword>
<comment type="subcellular location">
    <subcellularLocation>
        <location evidence="1 7">Cell membrane</location>
        <topology evidence="1 7">Multi-pass membrane protein</topology>
    </subcellularLocation>
</comment>
<keyword evidence="3" id="KW-1003">Cell membrane</keyword>
<dbReference type="eggNOG" id="COG0601">
    <property type="taxonomic scope" value="Bacteria"/>
</dbReference>
<dbReference type="GO" id="GO:0005886">
    <property type="term" value="C:plasma membrane"/>
    <property type="evidence" value="ECO:0007669"/>
    <property type="project" value="UniProtKB-SubCell"/>
</dbReference>
<feature type="transmembrane region" description="Helical" evidence="7">
    <location>
        <begin position="222"/>
        <end position="240"/>
    </location>
</feature>
<dbReference type="Pfam" id="PF19300">
    <property type="entry name" value="BPD_transp_1_N"/>
    <property type="match status" value="1"/>
</dbReference>
<reference evidence="10 11" key="1">
    <citation type="journal article" date="2014" name="BMC Genomics">
        <title>Complete genome sequence of producer of the glycopeptide antibiotic Aculeximycin Kutzneria albida DSM 43870T, a representative of minor genus of Pseudonocardiaceae.</title>
        <authorList>
            <person name="Rebets Y."/>
            <person name="Tokovenko B."/>
            <person name="Lushchyk I."/>
            <person name="Ruckert C."/>
            <person name="Zaburannyi N."/>
            <person name="Bechthold A."/>
            <person name="Kalinowski J."/>
            <person name="Luzhetskyy A."/>
        </authorList>
    </citation>
    <scope>NUCLEOTIDE SEQUENCE [LARGE SCALE GENOMIC DNA]</scope>
    <source>
        <strain evidence="10">DSM 43870</strain>
    </source>
</reference>
<evidence type="ECO:0000256" key="5">
    <source>
        <dbReference type="ARBA" id="ARBA00022989"/>
    </source>
</evidence>
<evidence type="ECO:0000313" key="11">
    <source>
        <dbReference type="Proteomes" id="UP000019225"/>
    </source>
</evidence>
<sequence>MSVPILLVVTLVMFALGAASPFDPAARYLGDSVGNATTEDLERIRHNIGADQPFYVQWWNWLTHAVTGDLGDSLSQHQPVLAVISERLGWTLLLVTVAFVVTMALSLVTGALAAIRHGGWFDRAVTTLAYAFEAVPVFWLSLAMIWLFSLTLRWFPAGGVSDVRTGALSFGGVLSHLVMPAVALAVSQVPWFVLYVKQSVRTAMAEDYVVGARARGLRERTVLVGHVVRGALLPFITLVGSRFPELITGAVLVETTFSWPGVAAATTEAGVALDFPLLAALTTLATAVVLLGNLLADVVYAFADPRVVTG</sequence>
<proteinExistence type="inferred from homology"/>
<dbReference type="KEGG" id="kal:KALB_1335"/>
<keyword evidence="6 7" id="KW-0472">Membrane</keyword>
<feature type="transmembrane region" description="Helical" evidence="7">
    <location>
        <begin position="277"/>
        <end position="303"/>
    </location>
</feature>
<accession>W5W0M1</accession>
<keyword evidence="8" id="KW-0732">Signal</keyword>
<dbReference type="PANTHER" id="PTHR43163:SF9">
    <property type="entry name" value="ABC TRANSPORTER PERMEASE PROTEIN"/>
    <property type="match status" value="1"/>
</dbReference>
<gene>
    <name evidence="10" type="ORF">KALB_1335</name>
</gene>
<dbReference type="CDD" id="cd06261">
    <property type="entry name" value="TM_PBP2"/>
    <property type="match status" value="1"/>
</dbReference>
<evidence type="ECO:0000256" key="4">
    <source>
        <dbReference type="ARBA" id="ARBA00022692"/>
    </source>
</evidence>
<feature type="domain" description="ABC transmembrane type-1" evidence="9">
    <location>
        <begin position="88"/>
        <end position="296"/>
    </location>
</feature>
<feature type="transmembrane region" description="Helical" evidence="7">
    <location>
        <begin position="127"/>
        <end position="148"/>
    </location>
</feature>
<keyword evidence="5 7" id="KW-1133">Transmembrane helix</keyword>
<feature type="signal peptide" evidence="8">
    <location>
        <begin position="1"/>
        <end position="25"/>
    </location>
</feature>
<dbReference type="InterPro" id="IPR045621">
    <property type="entry name" value="BPD_transp_1_N"/>
</dbReference>
<dbReference type="AlphaFoldDB" id="W5W0M1"/>
<evidence type="ECO:0000256" key="7">
    <source>
        <dbReference type="RuleBase" id="RU363032"/>
    </source>
</evidence>
<evidence type="ECO:0000256" key="1">
    <source>
        <dbReference type="ARBA" id="ARBA00004651"/>
    </source>
</evidence>
<dbReference type="Proteomes" id="UP000019225">
    <property type="component" value="Chromosome"/>
</dbReference>
<evidence type="ECO:0000256" key="2">
    <source>
        <dbReference type="ARBA" id="ARBA00022448"/>
    </source>
</evidence>
<dbReference type="SUPFAM" id="SSF161098">
    <property type="entry name" value="MetI-like"/>
    <property type="match status" value="1"/>
</dbReference>
<dbReference type="PANTHER" id="PTHR43163">
    <property type="entry name" value="DIPEPTIDE TRANSPORT SYSTEM PERMEASE PROTEIN DPPB-RELATED"/>
    <property type="match status" value="1"/>
</dbReference>
<dbReference type="GO" id="GO:0055085">
    <property type="term" value="P:transmembrane transport"/>
    <property type="evidence" value="ECO:0007669"/>
    <property type="project" value="InterPro"/>
</dbReference>
<organism evidence="10 11">
    <name type="scientific">Kutzneria albida DSM 43870</name>
    <dbReference type="NCBI Taxonomy" id="1449976"/>
    <lineage>
        <taxon>Bacteria</taxon>
        <taxon>Bacillati</taxon>
        <taxon>Actinomycetota</taxon>
        <taxon>Actinomycetes</taxon>
        <taxon>Pseudonocardiales</taxon>
        <taxon>Pseudonocardiaceae</taxon>
        <taxon>Kutzneria</taxon>
    </lineage>
</organism>
<dbReference type="PROSITE" id="PS50928">
    <property type="entry name" value="ABC_TM1"/>
    <property type="match status" value="1"/>
</dbReference>
<dbReference type="InterPro" id="IPR000515">
    <property type="entry name" value="MetI-like"/>
</dbReference>
<dbReference type="PATRIC" id="fig|1449976.3.peg.1341"/>
<evidence type="ECO:0000256" key="8">
    <source>
        <dbReference type="SAM" id="SignalP"/>
    </source>
</evidence>
<dbReference type="EMBL" id="CP007155">
    <property type="protein sequence ID" value="AHH94708.1"/>
    <property type="molecule type" value="Genomic_DNA"/>
</dbReference>
<keyword evidence="4 7" id="KW-0812">Transmembrane</keyword>
<evidence type="ECO:0000256" key="3">
    <source>
        <dbReference type="ARBA" id="ARBA00022475"/>
    </source>
</evidence>
<keyword evidence="2 7" id="KW-0813">Transport</keyword>
<evidence type="ECO:0000256" key="6">
    <source>
        <dbReference type="ARBA" id="ARBA00023136"/>
    </source>
</evidence>
<dbReference type="STRING" id="1449976.KALB_1335"/>
<evidence type="ECO:0000259" key="9">
    <source>
        <dbReference type="PROSITE" id="PS50928"/>
    </source>
</evidence>
<dbReference type="InterPro" id="IPR035906">
    <property type="entry name" value="MetI-like_sf"/>
</dbReference>
<evidence type="ECO:0000313" key="10">
    <source>
        <dbReference type="EMBL" id="AHH94708.1"/>
    </source>
</evidence>
<comment type="similarity">
    <text evidence="7">Belongs to the binding-protein-dependent transport system permease family.</text>
</comment>
<feature type="chain" id="PRO_5004875112" evidence="8">
    <location>
        <begin position="26"/>
        <end position="310"/>
    </location>
</feature>
<name>W5W0M1_9PSEU</name>
<dbReference type="Pfam" id="PF00528">
    <property type="entry name" value="BPD_transp_1"/>
    <property type="match status" value="1"/>
</dbReference>
<feature type="transmembrane region" description="Helical" evidence="7">
    <location>
        <begin position="168"/>
        <end position="194"/>
    </location>
</feature>
<protein>
    <submittedName>
        <fullName evidence="10">ABC-type transporter, integral membrane subunit</fullName>
    </submittedName>
</protein>